<dbReference type="Proteomes" id="UP001167796">
    <property type="component" value="Unassembled WGS sequence"/>
</dbReference>
<evidence type="ECO:0000313" key="2">
    <source>
        <dbReference type="Proteomes" id="UP001167796"/>
    </source>
</evidence>
<dbReference type="EMBL" id="JAUQSX010000015">
    <property type="protein sequence ID" value="MDO7849222.1"/>
    <property type="molecule type" value="Genomic_DNA"/>
</dbReference>
<protein>
    <submittedName>
        <fullName evidence="1">Uncharacterized protein</fullName>
    </submittedName>
</protein>
<gene>
    <name evidence="1" type="ORF">Q5H92_22855</name>
</gene>
<evidence type="ECO:0000313" key="1">
    <source>
        <dbReference type="EMBL" id="MDO7849222.1"/>
    </source>
</evidence>
<accession>A0ABT9AH81</accession>
<dbReference type="RefSeq" id="WP_305013890.1">
    <property type="nucleotide sequence ID" value="NZ_JAUQSX010000015.1"/>
</dbReference>
<sequence>MRLKNQLLLNTLTQAVDLPAEMGPMASVDARLEAQRIAITGQQTPIGPRMQNRNNALRLDFVESRMDSAEAALLTEQQATRLQQQVIEQLTLGASATGAEVVALRARIELVRAAGVTTQAQLDANAAADALTVARVQQLETQEAADHLADAAVLAYEQQNDARVALLEARLTKDEAAIATAQAKVDAAEAHAQQGIAAAATAQSKADTAQAAAAAAQASATTALANAATNATALATLAAEVVTKLPAALVQRFSINTPGVTLQALTPATFPVVLPKAFSDNNYFVFFTKASGAALLNVQLSDTATKTATSFTCSMQQTGLASLLVAASTAEVLVVHA</sequence>
<reference evidence="1" key="1">
    <citation type="submission" date="2023-07" db="EMBL/GenBank/DDBJ databases">
        <authorList>
            <person name="Kim M.K."/>
        </authorList>
    </citation>
    <scope>NUCLEOTIDE SEQUENCE</scope>
    <source>
        <strain evidence="1">M29</strain>
    </source>
</reference>
<name>A0ABT9AH81_9BACT</name>
<comment type="caution">
    <text evidence="1">The sequence shown here is derived from an EMBL/GenBank/DDBJ whole genome shotgun (WGS) entry which is preliminary data.</text>
</comment>
<organism evidence="1 2">
    <name type="scientific">Hymenobacter mellowenesis</name>
    <dbReference type="NCBI Taxonomy" id="3063995"/>
    <lineage>
        <taxon>Bacteria</taxon>
        <taxon>Pseudomonadati</taxon>
        <taxon>Bacteroidota</taxon>
        <taxon>Cytophagia</taxon>
        <taxon>Cytophagales</taxon>
        <taxon>Hymenobacteraceae</taxon>
        <taxon>Hymenobacter</taxon>
    </lineage>
</organism>
<keyword evidence="2" id="KW-1185">Reference proteome</keyword>
<proteinExistence type="predicted"/>